<feature type="transmembrane region" description="Helical" evidence="9">
    <location>
        <begin position="57"/>
        <end position="79"/>
    </location>
</feature>
<dbReference type="NCBIfam" id="TIGR02141">
    <property type="entry name" value="modB_ABC"/>
    <property type="match status" value="1"/>
</dbReference>
<dbReference type="STRING" id="306537.jk1592"/>
<feature type="transmembrane region" description="Helical" evidence="9">
    <location>
        <begin position="177"/>
        <end position="199"/>
    </location>
</feature>
<keyword evidence="5 10" id="KW-0500">Molybdenum</keyword>
<evidence type="ECO:0000256" key="2">
    <source>
        <dbReference type="ARBA" id="ARBA00007069"/>
    </source>
</evidence>
<dbReference type="InterPro" id="IPR011867">
    <property type="entry name" value="ModB_ABC"/>
</dbReference>
<feature type="transmembrane region" description="Helical" evidence="9">
    <location>
        <begin position="237"/>
        <end position="257"/>
    </location>
</feature>
<evidence type="ECO:0000256" key="3">
    <source>
        <dbReference type="ARBA" id="ARBA00022448"/>
    </source>
</evidence>
<dbReference type="KEGG" id="cjk:jk1592"/>
<name>Q4JTU2_CORJK</name>
<dbReference type="Proteomes" id="UP000000545">
    <property type="component" value="Chromosome"/>
</dbReference>
<dbReference type="AlphaFoldDB" id="Q4JTU2"/>
<sequence length="261" mass="27843">MSPRTPRIVPRWLFVPAGLGIIFLLLPIIGLISQISWSNFPALIFADTAIDALRLSIRTSATATAIVVAIGIPLSMILAWTDFPGKKLLRALLLLPLVLPPVVSGIALLQAFGRRGLIGSQFEAFGIEIAFTTVAVVISQVFISLPFMVVTLEGALNTAGRSYQTVAMSLGASPTRTLWRVSVPMMTPAIMSGGILAFARSLGEFGATSIFAGSRQGVTRTLPVEIYLQREIDPDSAIALSLLLIISSIVIVGAVYGRVRK</sequence>
<evidence type="ECO:0000256" key="4">
    <source>
        <dbReference type="ARBA" id="ARBA00022475"/>
    </source>
</evidence>
<dbReference type="NCBIfam" id="TIGR01581">
    <property type="entry name" value="Mo_ABC_porter"/>
    <property type="match status" value="1"/>
</dbReference>
<dbReference type="SUPFAM" id="SSF161098">
    <property type="entry name" value="MetI-like"/>
    <property type="match status" value="1"/>
</dbReference>
<evidence type="ECO:0000256" key="9">
    <source>
        <dbReference type="RuleBase" id="RU363032"/>
    </source>
</evidence>
<evidence type="ECO:0000256" key="10">
    <source>
        <dbReference type="RuleBase" id="RU365097"/>
    </source>
</evidence>
<evidence type="ECO:0000313" key="13">
    <source>
        <dbReference type="Proteomes" id="UP000000545"/>
    </source>
</evidence>
<keyword evidence="3 9" id="KW-0813">Transport</keyword>
<keyword evidence="4 10" id="KW-1003">Cell membrane</keyword>
<dbReference type="Pfam" id="PF00528">
    <property type="entry name" value="BPD_transp_1"/>
    <property type="match status" value="1"/>
</dbReference>
<evidence type="ECO:0000256" key="5">
    <source>
        <dbReference type="ARBA" id="ARBA00022505"/>
    </source>
</evidence>
<dbReference type="PROSITE" id="PS50928">
    <property type="entry name" value="ABC_TM1"/>
    <property type="match status" value="1"/>
</dbReference>
<feature type="transmembrane region" description="Helical" evidence="9">
    <location>
        <begin position="12"/>
        <end position="37"/>
    </location>
</feature>
<keyword evidence="6 9" id="KW-0812">Transmembrane</keyword>
<evidence type="ECO:0000256" key="8">
    <source>
        <dbReference type="ARBA" id="ARBA00023136"/>
    </source>
</evidence>
<keyword evidence="8 9" id="KW-0472">Membrane</keyword>
<dbReference type="InterPro" id="IPR000515">
    <property type="entry name" value="MetI-like"/>
</dbReference>
<evidence type="ECO:0000256" key="6">
    <source>
        <dbReference type="ARBA" id="ARBA00022692"/>
    </source>
</evidence>
<comment type="subcellular location">
    <subcellularLocation>
        <location evidence="1 9">Cell membrane</location>
        <topology evidence="1 9">Multi-pass membrane protein</topology>
    </subcellularLocation>
</comment>
<dbReference type="HOGENOM" id="CLU_016047_14_1_11"/>
<evidence type="ECO:0000256" key="1">
    <source>
        <dbReference type="ARBA" id="ARBA00004651"/>
    </source>
</evidence>
<dbReference type="PANTHER" id="PTHR30183:SF3">
    <property type="entry name" value="MOLYBDENUM TRANSPORT SYSTEM PERMEASE PROTEIN MODB"/>
    <property type="match status" value="1"/>
</dbReference>
<protein>
    <recommendedName>
        <fullName evidence="10">Molybdenum transport system permease</fullName>
    </recommendedName>
</protein>
<comment type="similarity">
    <text evidence="2 10">Belongs to the binding-protein-dependent transport system permease family. CysTW subfamily.</text>
</comment>
<proteinExistence type="inferred from homology"/>
<dbReference type="GO" id="GO:0005886">
    <property type="term" value="C:plasma membrane"/>
    <property type="evidence" value="ECO:0007669"/>
    <property type="project" value="UniProtKB-SubCell"/>
</dbReference>
<comment type="function">
    <text evidence="10">Part of the binding-protein-dependent transport system for molybdenum; probably responsible for the translocation of the substrate across the membrane.</text>
</comment>
<evidence type="ECO:0000313" key="12">
    <source>
        <dbReference type="EMBL" id="CAI37765.1"/>
    </source>
</evidence>
<dbReference type="InterPro" id="IPR006469">
    <property type="entry name" value="NifC_ABC_porter"/>
</dbReference>
<dbReference type="InterPro" id="IPR035906">
    <property type="entry name" value="MetI-like_sf"/>
</dbReference>
<feature type="transmembrane region" description="Helical" evidence="9">
    <location>
        <begin position="129"/>
        <end position="156"/>
    </location>
</feature>
<keyword evidence="13" id="KW-1185">Reference proteome</keyword>
<evidence type="ECO:0000256" key="7">
    <source>
        <dbReference type="ARBA" id="ARBA00022989"/>
    </source>
</evidence>
<dbReference type="GO" id="GO:0015098">
    <property type="term" value="F:molybdate ion transmembrane transporter activity"/>
    <property type="evidence" value="ECO:0007669"/>
    <property type="project" value="UniProtKB-UniRule"/>
</dbReference>
<dbReference type="CDD" id="cd06261">
    <property type="entry name" value="TM_PBP2"/>
    <property type="match status" value="1"/>
</dbReference>
<keyword evidence="7 9" id="KW-1133">Transmembrane helix</keyword>
<dbReference type="eggNOG" id="COG4149">
    <property type="taxonomic scope" value="Bacteria"/>
</dbReference>
<accession>Q4JTU2</accession>
<gene>
    <name evidence="12" type="primary">molB</name>
    <name evidence="12" type="ordered locus">jk1592</name>
</gene>
<evidence type="ECO:0000259" key="11">
    <source>
        <dbReference type="PROSITE" id="PS50928"/>
    </source>
</evidence>
<dbReference type="EMBL" id="CR931997">
    <property type="protein sequence ID" value="CAI37765.1"/>
    <property type="molecule type" value="Genomic_DNA"/>
</dbReference>
<dbReference type="Gene3D" id="1.10.3720.10">
    <property type="entry name" value="MetI-like"/>
    <property type="match status" value="1"/>
</dbReference>
<feature type="transmembrane region" description="Helical" evidence="9">
    <location>
        <begin position="91"/>
        <end position="109"/>
    </location>
</feature>
<dbReference type="PANTHER" id="PTHR30183">
    <property type="entry name" value="MOLYBDENUM TRANSPORT SYSTEM PERMEASE PROTEIN MODB"/>
    <property type="match status" value="1"/>
</dbReference>
<reference evidence="12 13" key="1">
    <citation type="journal article" date="2005" name="J. Bacteriol.">
        <title>Complete genome sequence and analysis of the multiresistant nosocomial pathogen Corynebacterium jeikeium K411, a lipid-requiring bacterium of the human skin flora.</title>
        <authorList>
            <person name="Tauch A."/>
            <person name="Kaiser O."/>
            <person name="Hain T."/>
            <person name="Goesmann A."/>
            <person name="Weisshaar B."/>
            <person name="Albersmeier A."/>
            <person name="Bekel T."/>
            <person name="Bischoff N."/>
            <person name="Brune I."/>
            <person name="Chakraborty T."/>
            <person name="Kalinowski J."/>
            <person name="Meyer F."/>
            <person name="Rupp O."/>
            <person name="Schneiker S."/>
            <person name="Viehoever P."/>
            <person name="Puehler A."/>
        </authorList>
    </citation>
    <scope>NUCLEOTIDE SEQUENCE [LARGE SCALE GENOMIC DNA]</scope>
    <source>
        <strain evidence="12 13">K411</strain>
    </source>
</reference>
<organism evidence="12 13">
    <name type="scientific">Corynebacterium jeikeium (strain K411)</name>
    <dbReference type="NCBI Taxonomy" id="306537"/>
    <lineage>
        <taxon>Bacteria</taxon>
        <taxon>Bacillati</taxon>
        <taxon>Actinomycetota</taxon>
        <taxon>Actinomycetes</taxon>
        <taxon>Mycobacteriales</taxon>
        <taxon>Corynebacteriaceae</taxon>
        <taxon>Corynebacterium</taxon>
    </lineage>
</organism>
<feature type="domain" description="ABC transmembrane type-1" evidence="11">
    <location>
        <begin position="53"/>
        <end position="255"/>
    </location>
</feature>